<dbReference type="GO" id="GO:0043386">
    <property type="term" value="P:mycotoxin biosynthetic process"/>
    <property type="evidence" value="ECO:0007669"/>
    <property type="project" value="InterPro"/>
</dbReference>
<evidence type="ECO:0008006" key="7">
    <source>
        <dbReference type="Google" id="ProtNLM"/>
    </source>
</evidence>
<feature type="region of interest" description="Disordered" evidence="3">
    <location>
        <begin position="1"/>
        <end position="37"/>
    </location>
</feature>
<comment type="caution">
    <text evidence="5">The sequence shown here is derived from an EMBL/GenBank/DDBJ whole genome shotgun (WGS) entry which is preliminary data.</text>
</comment>
<protein>
    <recommendedName>
        <fullName evidence="7">Tat pathway signal sequence</fullName>
    </recommendedName>
</protein>
<dbReference type="AlphaFoldDB" id="A0A545UNL3"/>
<name>A0A545UNL3_9HYPO</name>
<keyword evidence="4" id="KW-0472">Membrane</keyword>
<accession>A0A545UNL3</accession>
<evidence type="ECO:0000313" key="5">
    <source>
        <dbReference type="EMBL" id="TQV91040.1"/>
    </source>
</evidence>
<dbReference type="EMBL" id="SPUK01000021">
    <property type="protein sequence ID" value="TQV91040.1"/>
    <property type="molecule type" value="Genomic_DNA"/>
</dbReference>
<evidence type="ECO:0000256" key="2">
    <source>
        <dbReference type="ARBA" id="ARBA00035112"/>
    </source>
</evidence>
<sequence>MDKERSSTESEPRSRSSETFLGSDYRDEESSDYDKDTPTKDLYRRKTWAQRHRAALLIHTIIFLIYVGIAALCWKNVLLRRHTCGSSPVLYTPVADHVKERITFIHDRPSDIKASPYVGSTGPEVDAAWYRLLRHHNIRITDDELHALNQTSIPLGQGGGSMGMMAVFHELHCLKLVREAVFADHYHADKSPAERAMLAGHTDHCIDILRSASMCRADTAIFTYHWNDATRLPNPTWMQMHQCRDWESLEEWLETRRIDIHTPNLLVHPKYGPAYPGGKRISEPHGPKVYPLDP</sequence>
<dbReference type="PANTHER" id="PTHR33365:SF4">
    <property type="entry name" value="CYCLOCHLOROTINE BIOSYNTHESIS PROTEIN O"/>
    <property type="match status" value="1"/>
</dbReference>
<reference evidence="5 6" key="1">
    <citation type="journal article" date="2019" name="Appl. Microbiol. Biotechnol.">
        <title>Genome sequence of Isaria javanica and comparative genome analysis insights into family S53 peptidase evolution in fungal entomopathogens.</title>
        <authorList>
            <person name="Lin R."/>
            <person name="Zhang X."/>
            <person name="Xin B."/>
            <person name="Zou M."/>
            <person name="Gao Y."/>
            <person name="Qin F."/>
            <person name="Hu Q."/>
            <person name="Xie B."/>
            <person name="Cheng X."/>
        </authorList>
    </citation>
    <scope>NUCLEOTIDE SEQUENCE [LARGE SCALE GENOMIC DNA]</scope>
    <source>
        <strain evidence="5 6">IJ1G</strain>
    </source>
</reference>
<dbReference type="Pfam" id="PF11807">
    <property type="entry name" value="UstYa"/>
    <property type="match status" value="1"/>
</dbReference>
<evidence type="ECO:0000256" key="3">
    <source>
        <dbReference type="SAM" id="MobiDB-lite"/>
    </source>
</evidence>
<evidence type="ECO:0000256" key="4">
    <source>
        <dbReference type="SAM" id="Phobius"/>
    </source>
</evidence>
<evidence type="ECO:0000256" key="1">
    <source>
        <dbReference type="ARBA" id="ARBA00004685"/>
    </source>
</evidence>
<dbReference type="Proteomes" id="UP000315783">
    <property type="component" value="Unassembled WGS sequence"/>
</dbReference>
<keyword evidence="6" id="KW-1185">Reference proteome</keyword>
<dbReference type="InterPro" id="IPR021765">
    <property type="entry name" value="UstYa-like"/>
</dbReference>
<feature type="compositionally biased region" description="Basic and acidic residues" evidence="3">
    <location>
        <begin position="1"/>
        <end position="16"/>
    </location>
</feature>
<feature type="transmembrane region" description="Helical" evidence="4">
    <location>
        <begin position="54"/>
        <end position="77"/>
    </location>
</feature>
<evidence type="ECO:0000313" key="6">
    <source>
        <dbReference type="Proteomes" id="UP000315783"/>
    </source>
</evidence>
<gene>
    <name evidence="5" type="ORF">IF1G_10275</name>
</gene>
<comment type="similarity">
    <text evidence="2">Belongs to the ustYa family.</text>
</comment>
<proteinExistence type="inferred from homology"/>
<keyword evidence="4" id="KW-1133">Transmembrane helix</keyword>
<keyword evidence="4" id="KW-0812">Transmembrane</keyword>
<organism evidence="5 6">
    <name type="scientific">Cordyceps javanica</name>
    <dbReference type="NCBI Taxonomy" id="43265"/>
    <lineage>
        <taxon>Eukaryota</taxon>
        <taxon>Fungi</taxon>
        <taxon>Dikarya</taxon>
        <taxon>Ascomycota</taxon>
        <taxon>Pezizomycotina</taxon>
        <taxon>Sordariomycetes</taxon>
        <taxon>Hypocreomycetidae</taxon>
        <taxon>Hypocreales</taxon>
        <taxon>Cordycipitaceae</taxon>
        <taxon>Cordyceps</taxon>
    </lineage>
</organism>
<dbReference type="PANTHER" id="PTHR33365">
    <property type="entry name" value="YALI0B05434P"/>
    <property type="match status" value="1"/>
</dbReference>
<comment type="pathway">
    <text evidence="1">Mycotoxin biosynthesis.</text>
</comment>
<dbReference type="OrthoDB" id="3687641at2759"/>